<evidence type="ECO:0000259" key="1">
    <source>
        <dbReference type="Pfam" id="PF13340"/>
    </source>
</evidence>
<keyword evidence="2" id="KW-0614">Plasmid</keyword>
<feature type="domain" description="Insertion element IS402-like" evidence="1">
    <location>
        <begin position="7"/>
        <end position="80"/>
    </location>
</feature>
<dbReference type="Proteomes" id="UP000245431">
    <property type="component" value="Plasmid PVE_plasmid"/>
</dbReference>
<organism evidence="2 3">
    <name type="scientific">Pseudomonas veronii 1YdBTEX2</name>
    <dbReference type="NCBI Taxonomy" id="1295141"/>
    <lineage>
        <taxon>Bacteria</taxon>
        <taxon>Pseudomonadati</taxon>
        <taxon>Pseudomonadota</taxon>
        <taxon>Gammaproteobacteria</taxon>
        <taxon>Pseudomonadales</taxon>
        <taxon>Pseudomonadaceae</taxon>
        <taxon>Pseudomonas</taxon>
    </lineage>
</organism>
<gene>
    <name evidence="2" type="ORF">PVE_P0140</name>
</gene>
<protein>
    <recommendedName>
        <fullName evidence="1">Insertion element IS402-like domain-containing protein</fullName>
    </recommendedName>
</protein>
<dbReference type="InterPro" id="IPR052909">
    <property type="entry name" value="Transposase_6_like"/>
</dbReference>
<dbReference type="Pfam" id="PF13340">
    <property type="entry name" value="DUF4096"/>
    <property type="match status" value="1"/>
</dbReference>
<reference evidence="3" key="1">
    <citation type="submission" date="2016-07" db="EMBL/GenBank/DDBJ databases">
        <authorList>
            <person name="Florea S."/>
            <person name="Webb J.S."/>
            <person name="Jaromczyk J."/>
            <person name="Schardl C.L."/>
        </authorList>
    </citation>
    <scope>NUCLEOTIDE SEQUENCE [LARGE SCALE GENOMIC DNA]</scope>
    <source>
        <strain evidence="3">1YdBTEX2</strain>
        <plasmid evidence="3">Plasmid pve_Plasmid</plasmid>
    </source>
</reference>
<sequence length="123" mass="14471">MSRHRLLHDDQWERIKNLLPGKAHDRGVTARDNRQFVEAVLWIARTGSPWRDLPETYGHWHRVYVRYSRWSRKGVWVQMMEALAADADLEHLMVDGSIVRVHQHGAAKKQIRTSRPWVSPEGD</sequence>
<evidence type="ECO:0000313" key="2">
    <source>
        <dbReference type="EMBL" id="SBW85182.1"/>
    </source>
</evidence>
<dbReference type="EMBL" id="LT599585">
    <property type="protein sequence ID" value="SBW85182.1"/>
    <property type="molecule type" value="Genomic_DNA"/>
</dbReference>
<evidence type="ECO:0000313" key="3">
    <source>
        <dbReference type="Proteomes" id="UP000245431"/>
    </source>
</evidence>
<geneLocation type="plasmid" evidence="3">
    <name>pve_Plasmid</name>
</geneLocation>
<proteinExistence type="predicted"/>
<dbReference type="AlphaFoldDB" id="A0A1D3KA84"/>
<accession>A0A1D3KA84</accession>
<name>A0A1D3KA84_PSEVE</name>
<dbReference type="InterPro" id="IPR025161">
    <property type="entry name" value="IS402-like_dom"/>
</dbReference>
<dbReference type="NCBIfam" id="NF033580">
    <property type="entry name" value="transpos_IS5_3"/>
    <property type="match status" value="1"/>
</dbReference>
<dbReference type="PANTHER" id="PTHR46637">
    <property type="entry name" value="TIS1421-TRANSPOSASE PROTEIN A"/>
    <property type="match status" value="1"/>
</dbReference>
<dbReference type="PANTHER" id="PTHR46637:SF1">
    <property type="entry name" value="BLL5188 PROTEIN"/>
    <property type="match status" value="1"/>
</dbReference>